<gene>
    <name evidence="2" type="ORF">AEth_00623</name>
</gene>
<evidence type="ECO:0000313" key="3">
    <source>
        <dbReference type="Proteomes" id="UP000291831"/>
    </source>
</evidence>
<name>A0A8B3S534_9EURY</name>
<feature type="region of interest" description="Disordered" evidence="1">
    <location>
        <begin position="73"/>
        <end position="107"/>
    </location>
</feature>
<feature type="compositionally biased region" description="Basic residues" evidence="1">
    <location>
        <begin position="94"/>
        <end position="105"/>
    </location>
</feature>
<evidence type="ECO:0000313" key="2">
    <source>
        <dbReference type="EMBL" id="RZB32193.1"/>
    </source>
</evidence>
<accession>A0A8B3S534</accession>
<feature type="compositionally biased region" description="Basic and acidic residues" evidence="1">
    <location>
        <begin position="80"/>
        <end position="93"/>
    </location>
</feature>
<protein>
    <submittedName>
        <fullName evidence="2">Uncharacterized protein</fullName>
    </submittedName>
</protein>
<sequence>MVKNTMKPMIKCANCRRMVPANPRVKNQKYCNRKACRHVRKNKWKQSKIASDPDYKNDQRDCHKQWIEQHPGYYRNYRKQNPDYCDRNRELQKKRDKKRRSKRSCKRDALKHFSDIKPGSYKLIPFNRKRDTLEGQIVVIPRR</sequence>
<evidence type="ECO:0000256" key="1">
    <source>
        <dbReference type="SAM" id="MobiDB-lite"/>
    </source>
</evidence>
<comment type="caution">
    <text evidence="2">The sequence shown here is derived from an EMBL/GenBank/DDBJ whole genome shotgun (WGS) entry which is preliminary data.</text>
</comment>
<dbReference type="AlphaFoldDB" id="A0A8B3S534"/>
<dbReference type="EMBL" id="RPGO01000010">
    <property type="protein sequence ID" value="RZB32193.1"/>
    <property type="molecule type" value="Genomic_DNA"/>
</dbReference>
<reference evidence="3" key="1">
    <citation type="submission" date="2019-01" db="EMBL/GenBank/DDBJ databases">
        <title>Anaerobic oxidation of ethane by archaea from a marine hydrocarbon seep.</title>
        <authorList>
            <person name="Musat F."/>
        </authorList>
    </citation>
    <scope>NUCLEOTIDE SEQUENCE [LARGE SCALE GENOMIC DNA]</scope>
</reference>
<organism evidence="2 3">
    <name type="scientific">Candidatus Argoarchaeum ethanivorans</name>
    <dbReference type="NCBI Taxonomy" id="2608793"/>
    <lineage>
        <taxon>Archaea</taxon>
        <taxon>Methanobacteriati</taxon>
        <taxon>Methanobacteriota</taxon>
        <taxon>Stenosarchaea group</taxon>
        <taxon>Methanomicrobia</taxon>
        <taxon>Methanosarcinales</taxon>
        <taxon>Methanosarcinales incertae sedis</taxon>
        <taxon>GOM Arc I cluster</taxon>
        <taxon>Candidatus Argoarchaeum</taxon>
    </lineage>
</organism>
<proteinExistence type="predicted"/>
<dbReference type="Proteomes" id="UP000291831">
    <property type="component" value="Unassembled WGS sequence"/>
</dbReference>